<proteinExistence type="predicted"/>
<dbReference type="AlphaFoldDB" id="A0A3S1BWK1"/>
<sequence>MTKSKSKKRTKPKLNKKQRTWVEKFQEQHPGAKVKDIWQGLSGDRIVTIEWTEDLPVVQLPNSTDRGSGWIFHTLRVKLRVFGDPRCKPDYKYHIIYPHCTLDVNVKLAPCGQLSLEISQLLNIEIPQEPVKIKSKRRLSTPTKRQKPTQLKLPLFNVAAQLHQINTSKGFEVTSEQELLLETVVHHDLDTGNQIQLPAAVVSILKNKKASLQEWENAISLYQVAGSTALMTYLEGLDSIRQHFGIDKQLDVQKSAPKAYQINKVYGI</sequence>
<protein>
    <submittedName>
        <fullName evidence="1">Uncharacterized protein</fullName>
    </submittedName>
</protein>
<accession>A0A3S1BWK1</accession>
<reference evidence="1" key="2">
    <citation type="journal article" date="2019" name="Genome Biol. Evol.">
        <title>Day and night: Metabolic profiles and evolutionary relationships of six axenic non-marine cyanobacteria.</title>
        <authorList>
            <person name="Will S.E."/>
            <person name="Henke P."/>
            <person name="Boedeker C."/>
            <person name="Huang S."/>
            <person name="Brinkmann H."/>
            <person name="Rohde M."/>
            <person name="Jarek M."/>
            <person name="Friedl T."/>
            <person name="Seufert S."/>
            <person name="Schumacher M."/>
            <person name="Overmann J."/>
            <person name="Neumann-Schaal M."/>
            <person name="Petersen J."/>
        </authorList>
    </citation>
    <scope>NUCLEOTIDE SEQUENCE [LARGE SCALE GENOMIC DNA]</scope>
    <source>
        <strain evidence="1">PCC 7102</strain>
    </source>
</reference>
<dbReference type="RefSeq" id="WP_127087682.1">
    <property type="nucleotide sequence ID" value="NZ_RSCL01000066.1"/>
</dbReference>
<dbReference type="EMBL" id="RSCL01000066">
    <property type="protein sequence ID" value="RUS92897.1"/>
    <property type="molecule type" value="Genomic_DNA"/>
</dbReference>
<dbReference type="OrthoDB" id="512158at2"/>
<reference evidence="1" key="1">
    <citation type="submission" date="2018-12" db="EMBL/GenBank/DDBJ databases">
        <authorList>
            <person name="Will S."/>
            <person name="Neumann-Schaal M."/>
            <person name="Henke P."/>
        </authorList>
    </citation>
    <scope>NUCLEOTIDE SEQUENCE</scope>
    <source>
        <strain evidence="1">PCC 7102</strain>
    </source>
</reference>
<comment type="caution">
    <text evidence="1">The sequence shown here is derived from an EMBL/GenBank/DDBJ whole genome shotgun (WGS) entry which is preliminary data.</text>
</comment>
<evidence type="ECO:0000313" key="1">
    <source>
        <dbReference type="EMBL" id="RUS92897.1"/>
    </source>
</evidence>
<name>A0A3S1BWK1_9CYAN</name>
<keyword evidence="2" id="KW-1185">Reference proteome</keyword>
<dbReference type="Proteomes" id="UP000271624">
    <property type="component" value="Unassembled WGS sequence"/>
</dbReference>
<organism evidence="1 2">
    <name type="scientific">Dulcicalothrix desertica PCC 7102</name>
    <dbReference type="NCBI Taxonomy" id="232991"/>
    <lineage>
        <taxon>Bacteria</taxon>
        <taxon>Bacillati</taxon>
        <taxon>Cyanobacteriota</taxon>
        <taxon>Cyanophyceae</taxon>
        <taxon>Nostocales</taxon>
        <taxon>Calotrichaceae</taxon>
        <taxon>Dulcicalothrix</taxon>
    </lineage>
</organism>
<gene>
    <name evidence="1" type="ORF">DSM106972_097920</name>
</gene>
<evidence type="ECO:0000313" key="2">
    <source>
        <dbReference type="Proteomes" id="UP000271624"/>
    </source>
</evidence>